<keyword evidence="3" id="KW-0966">Cell projection</keyword>
<proteinExistence type="predicted"/>
<dbReference type="PANTHER" id="PTHR33487:SF1">
    <property type="entry name" value="CILIA- AND FLAGELLA-ASSOCIATED PROTEIN 54"/>
    <property type="match status" value="1"/>
</dbReference>
<organism evidence="2 3">
    <name type="scientific">Heterocephalus glaber</name>
    <name type="common">Naked mole rat</name>
    <dbReference type="NCBI Taxonomy" id="10181"/>
    <lineage>
        <taxon>Eukaryota</taxon>
        <taxon>Metazoa</taxon>
        <taxon>Chordata</taxon>
        <taxon>Craniata</taxon>
        <taxon>Vertebrata</taxon>
        <taxon>Euteleostomi</taxon>
        <taxon>Mammalia</taxon>
        <taxon>Eutheria</taxon>
        <taxon>Euarchontoglires</taxon>
        <taxon>Glires</taxon>
        <taxon>Rodentia</taxon>
        <taxon>Hystricomorpha</taxon>
        <taxon>Bathyergidae</taxon>
        <taxon>Heterocephalus</taxon>
    </lineage>
</organism>
<dbReference type="RefSeq" id="XP_021113971.1">
    <property type="nucleotide sequence ID" value="XM_021258312.1"/>
</dbReference>
<dbReference type="GeneID" id="101709244"/>
<dbReference type="Proteomes" id="UP000694906">
    <property type="component" value="Unplaced"/>
</dbReference>
<feature type="region of interest" description="Disordered" evidence="1">
    <location>
        <begin position="1603"/>
        <end position="1628"/>
    </location>
</feature>
<feature type="compositionally biased region" description="Basic and acidic residues" evidence="1">
    <location>
        <begin position="1603"/>
        <end position="1618"/>
    </location>
</feature>
<gene>
    <name evidence="3" type="primary">Cfap54</name>
</gene>
<protein>
    <submittedName>
        <fullName evidence="3">Cilia- and flagella-associated protein 54</fullName>
    </submittedName>
</protein>
<keyword evidence="3" id="KW-0282">Flagellum</keyword>
<keyword evidence="2" id="KW-1185">Reference proteome</keyword>
<evidence type="ECO:0000256" key="1">
    <source>
        <dbReference type="SAM" id="MobiDB-lite"/>
    </source>
</evidence>
<dbReference type="Pfam" id="PF14858">
    <property type="entry name" value="CFAP54_N"/>
    <property type="match status" value="1"/>
</dbReference>
<dbReference type="CTD" id="144535"/>
<accession>A0AAX6SW33</accession>
<evidence type="ECO:0000313" key="3">
    <source>
        <dbReference type="RefSeq" id="XP_021113971.1"/>
    </source>
</evidence>
<dbReference type="PANTHER" id="PTHR33487">
    <property type="entry name" value="CILIA- AND FLAGELLA-ASSOCIATED PROTEIN 54"/>
    <property type="match status" value="1"/>
</dbReference>
<keyword evidence="3" id="KW-0969">Cilium</keyword>
<name>A0AAX6SW33_HETGA</name>
<sequence>MLSCRETVAGQPHLHKLRARLSLVNMAAQGATWSPLSEGSPASVSPPEQPPTPSSTSGTVSKSPLELKPSTPSPLLLCPCPEDSLPTAVFYGPLDAKNPLLASCEKDIRELLGFMKKKALATTEEQKHEFRRRCATTLFNIWTKYAPRLPADYYNEKLLKVGDSLCHMKEYKLALLQCYGRYLQQFGTHFDENKADVNQFKAVFFPKGFGDKTAGLTFHALSGKNICSYQLVCDNDVNLQNKDSVSQCLRILSSLRLIMQVALPQEHLCWIVFNGTIYIYTICRKLMIIGYSSKALEFLLWASMCMESSVPLLAVRYLTWRATLYTAVCQCYHDCQAGLHGEAFARRALAKIDELRQLESMSSSQSQEESRRHYRETMIKMAVMIFKRGVFESRRKNKAYFRPKMKVNLNETQSLPWPRTSTERLLDEMFDSTASRFLAVLEALSNSNRRILQTGPFVTDEVELLDVISELFMAGKELLIISNTGAHGMLDFPKTSLWELIIERKNIISMDAAVKFIKLAFTYEEWGLFESSAGQLSSFFQRQDDPEAKKAEKDLMLLLAIEPLINVRRNKGLIFPLENYKEGQAIQLYLKNIAFDDTFVKICGYSEDIFHLAAILHFCVCASSQNVQPDKEIVVDMIMFLWQKCKLGIHRISLSRNDYAKLTQKINTNKWVYLLWQINEVIHGCKMEDIDFVVVAEVTLRLTEILEFLGSPRRKFKKFLDTPLTKGFEEFPETPQGILEVLPILKKNPMEQLFFAYELLDKAIGRMNLNCMLTTLPNGSSVIDHCYVKCSHDVDGDTYRPISENSFMMDLHLELIQAQHRIAILLLDQLQVLQTSFSKNISTKGSEKLKQYGNTDCFTELSVMNKIKKNKLSKAIYLMQKALLIFENDPTSTSSWNFLMEAYSLIEKLEAEQNALYSYQKYLQSSKIKKSRIPPPPILLSRTHCSVTLKPAPFISDAEVSWYCILGCKAEGSYGKVRLNNNHLPNSGEAIPADGKSIFEVKGLEANERYIFAVAAYSSDGKLVSNAVGETTKPILVYPSLSALTARMYLTQVAYQIGHYELAKNVFSPVWDYFVASPSQDEQSYVCLSNVMMITQRRLHSDILAETSSILLYLFLRNIFVTSDIKITEENLFCDNIKGNEIFPAQQIARLMECERVLVALELSTFLNDSSYALQAVTQCYGLLAPIIYHNIALVPVVQILIKCIVVLQGLPNIVYLKKHISSFESVQHMIACCIFYLTKILRSWKEYDLAVMIINYGKKMLDVTPTCKSEFGKSEREDTLEEYSSSKKPLKTKKPQQILSPEKINEQLALLETHLLKLTKQYAGPELSGAEDPIFLHSVVLNWSVKGAVKEVMKFKQRPRFLEFFTHIMLKCINEEKFHLMLEITTPVCEFMKRRNESLLGIRKLKIKDSAIGGKTSTHSKFKATAVEFGTSTEMISRKRNKRKETLRDFYSKNPSILELAESERHKRPDVRRIAYYCLTEYLDPLILNYARRNRFHQIFLEEMPWRAQMNLYLAITHFHLFLQRLGERMKMKFGISHVMVSFRSCDPNLFSLYNSGTVLPTGKMTIENYKAMLDFLLTAKKRKANLPSDAAEFSTFTNSKSSEENMSKAQTFHDSDSQSGVSGKEKDRAPNLRLDYFMKIFLYCRRAMVLAHRGGYWTLLQNCCRALWNFTQELQILLNQAVDLYKTFPVSQDGFLCTSVLPFYLGAELLIDMLVQLQNTSSIKSVEDKGEFSVPSCYGNIKSDNGGSSFSFEDPLDDVNVVDLKWIHDFVLKSLEVLYQVEKWEALVSLAIQFNTISHERYTEQVTPLLVYAQRQLLLRIQKFKGPDVTQQPCARYEAEYGEKITCRNFMGKQLKIDSPSSVVTEAGGTTDVLKMLIYSEYTRAKQLVCVPVDVTDTLRCFRETLEKSKYHNRSFRHSRKLLSLLLAQTQGEKGGVNNAKFSSGKVEFCLGIEEMHMSTPPDLSQEHFRVFNSVEKSKLSYSQLGLVISSYHQTIDVLQASNQRSLKVQALHTLGNLLVFAEKERAALKCWCQALDDIFRKPNVLHTWKEFATSFPNATNSSPPPGFKDYSEEFLSKVGIWGCLQGAVISAKIAQFIKRMNVKKRINCCILSALLFQGLLRTTLPHPKAERCYAQYEITQLLPGIELFSDICRADICSVVASLYYVIRELHFVKHNLIVLPLLALYQYFVSGICQDLVRNLEARILKIEVLIDLGFFSEAFFELTQIFYGRNMPCSIPSCCKVPPKTQTFQLFDSGKPLTSRENMQALEELITKSLPLTLVTIGQQHLLNKFCFVKAYFLISVAATINCVPDNSLKTLYSGLTTERSKLNLTNLIKLHLKDDRGSFCQLTKIKDESTLSMIKSVLLMEAEDKLNFLVSEVECAGHKNLSQCPAGELEIVVEARLQLAAIALQRHQAAYSAAIVYSTLKLLQDSKLFKKKVAQDDAENPISSGTSVTENKDDNEFLDPISLNAREYFNIHLWLRCRLALVTAFVAQVRGIGIVKENDMTDCLSLIKEVCMEATSADDTEMQAEFLMQAVILGLQEKHLKANIITNLQDIINLLEGNEFISPRSWLTLARSLVLLDDLTKAEKFKQQSPSSKREILKFLTQAHNILIEQMLTFGETIEFPLSNTEYGNPLQPLKNIWLPHVMLLAKIKMRIGHTLAKQAHYSNKRKDSLKWVPALHLFEMALRLCKTTAIEECEVEAEILFQKGKIERQILIEEKSPSVKFQSLCEAIQLSLKNDQNSGLIRDAYLEFALLCFHLRIPKRKVSQTPSIVKTPLRRTSSSKEPVINRFEICSSLAWIAIRAATQVSEAVLAVNLLIGKKNARTDTVNQMVLPRIPEFATVDLLSSYTDYLLDNYQVTFQTCSTFLYQNDDMCDGTDATQKTQTKVDITWVLLLRYYIHLQRINNMNKLLASATPGSGISLPDDTLLTSLHNTELILRQKEMHFFLKKFLHLYSSSCIDEFPKELLQGLQNLADSGKVSDESSAKLYCDSSLQSILYLRPFANPSYVDRMSTEMATQALGKELCFQWYIPPLDRPPEETEPMVLLLYAYNIKPVKIIDIRNSTSNSMCVGSLWLPLKRQVKMDQPQAHPPWYFWSGQATSVTQGYSSAKDPHLPFLRESSFSLEEHYRHSYPSHNATTPFSSSAPVKVWLLSNMVIGCCSEIRALFVRDRELTPLTEVPFDISLPSIFNLERLFDIANGCIVSGGRLFNWMVSIIP</sequence>
<reference evidence="3" key="1">
    <citation type="submission" date="2025-08" db="UniProtKB">
        <authorList>
            <consortium name="RefSeq"/>
        </authorList>
    </citation>
    <scope>IDENTIFICATION</scope>
</reference>
<feature type="region of interest" description="Disordered" evidence="1">
    <location>
        <begin position="34"/>
        <end position="68"/>
    </location>
</feature>
<evidence type="ECO:0000313" key="2">
    <source>
        <dbReference type="Proteomes" id="UP000694906"/>
    </source>
</evidence>
<feature type="compositionally biased region" description="Low complexity" evidence="1">
    <location>
        <begin position="54"/>
        <end position="68"/>
    </location>
</feature>
<dbReference type="InterPro" id="IPR027912">
    <property type="entry name" value="CFAP54"/>
</dbReference>
<dbReference type="GO" id="GO:0060271">
    <property type="term" value="P:cilium assembly"/>
    <property type="evidence" value="ECO:0007669"/>
    <property type="project" value="TreeGrafter"/>
</dbReference>